<organism evidence="2 3">
    <name type="scientific">Leucobacter ruminantium</name>
    <dbReference type="NCBI Taxonomy" id="1289170"/>
    <lineage>
        <taxon>Bacteria</taxon>
        <taxon>Bacillati</taxon>
        <taxon>Actinomycetota</taxon>
        <taxon>Actinomycetes</taxon>
        <taxon>Micrococcales</taxon>
        <taxon>Microbacteriaceae</taxon>
        <taxon>Leucobacter</taxon>
    </lineage>
</organism>
<dbReference type="RefSeq" id="WP_208047079.1">
    <property type="nucleotide sequence ID" value="NZ_JAGDYL010000048.1"/>
</dbReference>
<accession>A0A939LXK3</accession>
<protein>
    <submittedName>
        <fullName evidence="2">Uncharacterized protein</fullName>
    </submittedName>
</protein>
<keyword evidence="1" id="KW-0812">Transmembrane</keyword>
<keyword evidence="1" id="KW-1133">Transmembrane helix</keyword>
<evidence type="ECO:0000313" key="3">
    <source>
        <dbReference type="Proteomes" id="UP000664398"/>
    </source>
</evidence>
<reference evidence="2" key="1">
    <citation type="submission" date="2021-03" db="EMBL/GenBank/DDBJ databases">
        <title>Leucobacter chromiisoli sp. nov., isolated from chromium-containing soil of chemical plant.</title>
        <authorList>
            <person name="Xu Z."/>
        </authorList>
    </citation>
    <scope>NUCLEOTIDE SEQUENCE</scope>
    <source>
        <strain evidence="2">A2</strain>
    </source>
</reference>
<proteinExistence type="predicted"/>
<evidence type="ECO:0000313" key="2">
    <source>
        <dbReference type="EMBL" id="MBO1806629.1"/>
    </source>
</evidence>
<feature type="transmembrane region" description="Helical" evidence="1">
    <location>
        <begin position="65"/>
        <end position="83"/>
    </location>
</feature>
<gene>
    <name evidence="2" type="ORF">J4H91_15120</name>
</gene>
<sequence length="109" mass="12701">MLRLGFIVALWLHTLLHRYAPSNRLIRRLQRQHPRNAEWRISLYAVPFFGAACLLWVLIDAGAPTWLYAVAGILIWDAGKFLTYGPATFLRRRLTRARDALRTRSTVQR</sequence>
<name>A0A939LXK3_9MICO</name>
<evidence type="ECO:0000256" key="1">
    <source>
        <dbReference type="SAM" id="Phobius"/>
    </source>
</evidence>
<dbReference type="AlphaFoldDB" id="A0A939LXK3"/>
<feature type="transmembrane region" description="Helical" evidence="1">
    <location>
        <begin position="41"/>
        <end position="59"/>
    </location>
</feature>
<keyword evidence="3" id="KW-1185">Reference proteome</keyword>
<keyword evidence="1" id="KW-0472">Membrane</keyword>
<dbReference type="Proteomes" id="UP000664398">
    <property type="component" value="Unassembled WGS sequence"/>
</dbReference>
<dbReference type="EMBL" id="JAGDYL010000048">
    <property type="protein sequence ID" value="MBO1806629.1"/>
    <property type="molecule type" value="Genomic_DNA"/>
</dbReference>
<feature type="transmembrane region" description="Helical" evidence="1">
    <location>
        <begin position="6"/>
        <end position="21"/>
    </location>
</feature>
<comment type="caution">
    <text evidence="2">The sequence shown here is derived from an EMBL/GenBank/DDBJ whole genome shotgun (WGS) entry which is preliminary data.</text>
</comment>